<dbReference type="Pfam" id="PF00535">
    <property type="entry name" value="Glycos_transf_2"/>
    <property type="match status" value="1"/>
</dbReference>
<dbReference type="InterPro" id="IPR029044">
    <property type="entry name" value="Nucleotide-diphossugar_trans"/>
</dbReference>
<organism evidence="2 3">
    <name type="scientific">Telluria mixta</name>
    <dbReference type="NCBI Taxonomy" id="34071"/>
    <lineage>
        <taxon>Bacteria</taxon>
        <taxon>Pseudomonadati</taxon>
        <taxon>Pseudomonadota</taxon>
        <taxon>Betaproteobacteria</taxon>
        <taxon>Burkholderiales</taxon>
        <taxon>Oxalobacteraceae</taxon>
        <taxon>Telluria group</taxon>
        <taxon>Telluria</taxon>
    </lineage>
</organism>
<gene>
    <name evidence="2" type="ORF">NX786_00005</name>
</gene>
<dbReference type="InterPro" id="IPR050834">
    <property type="entry name" value="Glycosyltransf_2"/>
</dbReference>
<accession>A0ABT2BRI6</accession>
<sequence length="307" mass="34266">MNSSVTVVIPTFNRKELIFQALDSVAKQTCLPLEVIVVDDCSSDGTVEALRAAHFPFPVLVVAQATNQGPAAARNAGILKASGRYVAFLDSDDVWLPEKLEQQLALLESLPNRDRTVLYAQVRLQRRHEVLLRPLRAKEGGESIAEYVFVNGGYLDQNTIMLPTALARAVMYCGDLRLHEDWDFYIRLEEQGAVFVMVEMALGITYDNSTFGRASAAQPTHSLAMLENWRPRISERAYLGLRARIAPQLRGQAPLRACGFIIDAYRRGAISFWMVVVLIGRLAHPDLRQLAYYIRGKLARTAPAEAH</sequence>
<name>A0ABT2BRI6_9BURK</name>
<proteinExistence type="predicted"/>
<dbReference type="SUPFAM" id="SSF53448">
    <property type="entry name" value="Nucleotide-diphospho-sugar transferases"/>
    <property type="match status" value="1"/>
</dbReference>
<evidence type="ECO:0000313" key="2">
    <source>
        <dbReference type="EMBL" id="MCS0627729.1"/>
    </source>
</evidence>
<dbReference type="InterPro" id="IPR001173">
    <property type="entry name" value="Glyco_trans_2-like"/>
</dbReference>
<dbReference type="CDD" id="cd00761">
    <property type="entry name" value="Glyco_tranf_GTA_type"/>
    <property type="match status" value="1"/>
</dbReference>
<dbReference type="RefSeq" id="WP_259447006.1">
    <property type="nucleotide sequence ID" value="NZ_CP119520.1"/>
</dbReference>
<evidence type="ECO:0000259" key="1">
    <source>
        <dbReference type="Pfam" id="PF00535"/>
    </source>
</evidence>
<protein>
    <submittedName>
        <fullName evidence="2">Glycosyltransferase family 2 protein</fullName>
    </submittedName>
</protein>
<comment type="caution">
    <text evidence="2">The sequence shown here is derived from an EMBL/GenBank/DDBJ whole genome shotgun (WGS) entry which is preliminary data.</text>
</comment>
<keyword evidence="3" id="KW-1185">Reference proteome</keyword>
<evidence type="ECO:0000313" key="3">
    <source>
        <dbReference type="Proteomes" id="UP001165263"/>
    </source>
</evidence>
<dbReference type="PANTHER" id="PTHR43685">
    <property type="entry name" value="GLYCOSYLTRANSFERASE"/>
    <property type="match status" value="1"/>
</dbReference>
<dbReference type="PANTHER" id="PTHR43685:SF2">
    <property type="entry name" value="GLYCOSYLTRANSFERASE 2-LIKE DOMAIN-CONTAINING PROTEIN"/>
    <property type="match status" value="1"/>
</dbReference>
<dbReference type="Gene3D" id="3.90.550.10">
    <property type="entry name" value="Spore Coat Polysaccharide Biosynthesis Protein SpsA, Chain A"/>
    <property type="match status" value="1"/>
</dbReference>
<dbReference type="EMBL" id="JANUHC010000001">
    <property type="protein sequence ID" value="MCS0627729.1"/>
    <property type="molecule type" value="Genomic_DNA"/>
</dbReference>
<feature type="domain" description="Glycosyltransferase 2-like" evidence="1">
    <location>
        <begin position="6"/>
        <end position="111"/>
    </location>
</feature>
<dbReference type="Proteomes" id="UP001165263">
    <property type="component" value="Unassembled WGS sequence"/>
</dbReference>
<reference evidence="2" key="1">
    <citation type="submission" date="2022-08" db="EMBL/GenBank/DDBJ databases">
        <title>Reclassification of Massilia species as members of the genera Telluria, Duganella, Pseudoduganella, Mokoshia gen. nov. and Zemynaea gen. nov. using orthogonal and non-orthogonal genome-based approaches.</title>
        <authorList>
            <person name="Bowman J.P."/>
        </authorList>
    </citation>
    <scope>NUCLEOTIDE SEQUENCE</scope>
    <source>
        <strain evidence="2">LMG 11547</strain>
    </source>
</reference>